<dbReference type="SUPFAM" id="SSF54001">
    <property type="entry name" value="Cysteine proteinases"/>
    <property type="match status" value="1"/>
</dbReference>
<accession>A0A6M3HSX9</accession>
<dbReference type="RefSeq" id="WP_172106389.1">
    <property type="nucleotide sequence ID" value="NZ_CP038017.1"/>
</dbReference>
<dbReference type="InterPro" id="IPR038765">
    <property type="entry name" value="Papain-like_cys_pep_sf"/>
</dbReference>
<dbReference type="InterPro" id="IPR024453">
    <property type="entry name" value="Peptidase_C92"/>
</dbReference>
<sequence>MSISQCLRKGDVLFIVDSCEKNISNLSVGYGGNSYYHCSLYIGDSRIIESVKTEGVIIADLARYSNNKILVGRTAQKDDFLNNVIKYAHKLIGCQYNDLFLPDQSGKFYCSELIHELFKYANKGIFFKEHYLNYISLNDLSVSQYWKDFYGQYGLKVPQGEVGSHPNNLSLDEKFKYRFWL</sequence>
<name>A0A6M3HSX9_9GAMM</name>
<protein>
    <submittedName>
        <fullName evidence="1">Uncharacterized protein</fullName>
    </submittedName>
</protein>
<dbReference type="KEGG" id="afri:E3E15_01985"/>
<dbReference type="EMBL" id="CP038017">
    <property type="protein sequence ID" value="QIV94190.1"/>
    <property type="molecule type" value="Genomic_DNA"/>
</dbReference>
<dbReference type="Pfam" id="PF05708">
    <property type="entry name" value="Peptidase_C92"/>
    <property type="match status" value="1"/>
</dbReference>
<reference evidence="1 2" key="1">
    <citation type="submission" date="2019-03" db="EMBL/GenBank/DDBJ databases">
        <title>Complete Genome Sequence of Allofrancisella frigidaquae Strain SYSU 10HL1970 Isolated from Water-Cooling Systems in China.</title>
        <authorList>
            <person name="Ohrman C."/>
            <person name="Uneklint I."/>
            <person name="Sjodin A."/>
        </authorList>
    </citation>
    <scope>NUCLEOTIDE SEQUENCE [LARGE SCALE GENOMIC DNA]</scope>
    <source>
        <strain evidence="1 2">SYSU 10HL1970</strain>
    </source>
</reference>
<keyword evidence="2" id="KW-1185">Reference proteome</keyword>
<dbReference type="AlphaFoldDB" id="A0A6M3HSX9"/>
<evidence type="ECO:0000313" key="2">
    <source>
        <dbReference type="Proteomes" id="UP000503320"/>
    </source>
</evidence>
<evidence type="ECO:0000313" key="1">
    <source>
        <dbReference type="EMBL" id="QIV94190.1"/>
    </source>
</evidence>
<dbReference type="Gene3D" id="3.90.1720.10">
    <property type="entry name" value="endopeptidase domain like (from Nostoc punctiforme)"/>
    <property type="match status" value="1"/>
</dbReference>
<dbReference type="Proteomes" id="UP000503320">
    <property type="component" value="Chromosome"/>
</dbReference>
<proteinExistence type="predicted"/>
<gene>
    <name evidence="1" type="ORF">E3E15_01985</name>
</gene>
<organism evidence="1 2">
    <name type="scientific">Allofrancisella frigidaquae</name>
    <dbReference type="NCBI Taxonomy" id="1085644"/>
    <lineage>
        <taxon>Bacteria</taxon>
        <taxon>Pseudomonadati</taxon>
        <taxon>Pseudomonadota</taxon>
        <taxon>Gammaproteobacteria</taxon>
        <taxon>Thiotrichales</taxon>
        <taxon>Francisellaceae</taxon>
        <taxon>Allofrancisella</taxon>
    </lineage>
</organism>